<dbReference type="PANTHER" id="PTHR46832">
    <property type="entry name" value="5'-METHYLTHIOADENOSINE/S-ADENOSYLHOMOCYSTEINE NUCLEOSIDASE"/>
    <property type="match status" value="1"/>
</dbReference>
<name>H8L1C7_FRAAD</name>
<dbReference type="HOGENOM" id="CLU_031248_4_2_6"/>
<dbReference type="Proteomes" id="UP000005234">
    <property type="component" value="Chromosome"/>
</dbReference>
<sequence length="234" mass="24410">MASEAKLLTRDPLQPGQSRLLAPGVRLLLSGMGEQAARNAARQLVDEGVEALAVIGVAGGLDSDYPAGSVICASEICTPGGQRHPTDAAWRQALHLATRGQCRVAPLLGSAVALSTPAAKRDAAHRHGAVAVDMESGAVAAVAAAHDKPLLVLRTIADEAGDILPEALQRAVDPLGQPRPWPMLATLLRHPGLITVLPGLARRMRAATRGLQQIIAQTGPDLAWSRRQHALRGG</sequence>
<dbReference type="GO" id="GO:0008782">
    <property type="term" value="F:adenosylhomocysteine nucleosidase activity"/>
    <property type="evidence" value="ECO:0007669"/>
    <property type="project" value="TreeGrafter"/>
</dbReference>
<evidence type="ECO:0000259" key="1">
    <source>
        <dbReference type="Pfam" id="PF01048"/>
    </source>
</evidence>
<dbReference type="InterPro" id="IPR000845">
    <property type="entry name" value="Nucleoside_phosphorylase_d"/>
</dbReference>
<dbReference type="Gene3D" id="3.40.50.1580">
    <property type="entry name" value="Nucleoside phosphorylase domain"/>
    <property type="match status" value="1"/>
</dbReference>
<dbReference type="KEGG" id="fau:Fraau_3213"/>
<dbReference type="eggNOG" id="COG0775">
    <property type="taxonomic scope" value="Bacteria"/>
</dbReference>
<dbReference type="GO" id="GO:0008930">
    <property type="term" value="F:methylthioadenosine nucleosidase activity"/>
    <property type="evidence" value="ECO:0007669"/>
    <property type="project" value="TreeGrafter"/>
</dbReference>
<evidence type="ECO:0000313" key="2">
    <source>
        <dbReference type="EMBL" id="AFC87536.1"/>
    </source>
</evidence>
<dbReference type="PANTHER" id="PTHR46832:SF1">
    <property type="entry name" value="5'-METHYLTHIOADENOSINE_S-ADENOSYLHOMOCYSTEINE NUCLEOSIDASE"/>
    <property type="match status" value="1"/>
</dbReference>
<evidence type="ECO:0000313" key="3">
    <source>
        <dbReference type="Proteomes" id="UP000005234"/>
    </source>
</evidence>
<dbReference type="Pfam" id="PF01048">
    <property type="entry name" value="PNP_UDP_1"/>
    <property type="match status" value="1"/>
</dbReference>
<accession>H8L1C7</accession>
<feature type="domain" description="Nucleoside phosphorylase" evidence="1">
    <location>
        <begin position="25"/>
        <end position="166"/>
    </location>
</feature>
<dbReference type="GO" id="GO:0005829">
    <property type="term" value="C:cytosol"/>
    <property type="evidence" value="ECO:0007669"/>
    <property type="project" value="TreeGrafter"/>
</dbReference>
<dbReference type="EMBL" id="CP003350">
    <property type="protein sequence ID" value="AFC87536.1"/>
    <property type="molecule type" value="Genomic_DNA"/>
</dbReference>
<keyword evidence="3" id="KW-1185">Reference proteome</keyword>
<protein>
    <submittedName>
        <fullName evidence="2">Nucleoside phosphorylase</fullName>
    </submittedName>
</protein>
<dbReference type="SUPFAM" id="SSF53167">
    <property type="entry name" value="Purine and uridine phosphorylases"/>
    <property type="match status" value="1"/>
</dbReference>
<dbReference type="GO" id="GO:0019284">
    <property type="term" value="P:L-methionine salvage from S-adenosylmethionine"/>
    <property type="evidence" value="ECO:0007669"/>
    <property type="project" value="TreeGrafter"/>
</dbReference>
<proteinExistence type="predicted"/>
<dbReference type="STRING" id="767434.Fraau_3213"/>
<organism evidence="2 3">
    <name type="scientific">Frateuria aurantia (strain ATCC 33424 / DSM 6220 / KCTC 2777 / LMG 1558 / NBRC 3245 / NCIMB 13370)</name>
    <name type="common">Acetobacter aurantius</name>
    <dbReference type="NCBI Taxonomy" id="767434"/>
    <lineage>
        <taxon>Bacteria</taxon>
        <taxon>Pseudomonadati</taxon>
        <taxon>Pseudomonadota</taxon>
        <taxon>Gammaproteobacteria</taxon>
        <taxon>Lysobacterales</taxon>
        <taxon>Rhodanobacteraceae</taxon>
        <taxon>Frateuria</taxon>
    </lineage>
</organism>
<reference evidence="2" key="1">
    <citation type="submission" date="2012-02" db="EMBL/GenBank/DDBJ databases">
        <title>The complete genome of Frateuria aurantia DSM 6220.</title>
        <authorList>
            <consortium name="US DOE Joint Genome Institute (JGI-PGF)"/>
            <person name="Lucas S."/>
            <person name="Copeland A."/>
            <person name="Lapidus A."/>
            <person name="Glavina del Rio T."/>
            <person name="Dalin E."/>
            <person name="Tice H."/>
            <person name="Bruce D."/>
            <person name="Goodwin L."/>
            <person name="Pitluck S."/>
            <person name="Peters L."/>
            <person name="Ovchinnikova G."/>
            <person name="Teshima H."/>
            <person name="Kyrpides N."/>
            <person name="Mavromatis K."/>
            <person name="Ivanova N."/>
            <person name="Brettin T."/>
            <person name="Detter J.C."/>
            <person name="Han C."/>
            <person name="Larimer F."/>
            <person name="Land M."/>
            <person name="Hauser L."/>
            <person name="Markowitz V."/>
            <person name="Cheng J.-F."/>
            <person name="Hugenholtz P."/>
            <person name="Woyke T."/>
            <person name="Wu D."/>
            <person name="Brambilla E."/>
            <person name="Klenk H.-P."/>
            <person name="Eisen J.A."/>
        </authorList>
    </citation>
    <scope>NUCLEOTIDE SEQUENCE</scope>
    <source>
        <strain evidence="2">DSM 6220</strain>
    </source>
</reference>
<dbReference type="InterPro" id="IPR035994">
    <property type="entry name" value="Nucleoside_phosphorylase_sf"/>
</dbReference>
<dbReference type="GO" id="GO:0009116">
    <property type="term" value="P:nucleoside metabolic process"/>
    <property type="evidence" value="ECO:0007669"/>
    <property type="project" value="InterPro"/>
</dbReference>
<dbReference type="AlphaFoldDB" id="H8L1C7"/>
<gene>
    <name evidence="2" type="ordered locus">Fraau_3213</name>
</gene>